<comment type="caution">
    <text evidence="2">The sequence shown here is derived from an EMBL/GenBank/DDBJ whole genome shotgun (WGS) entry which is preliminary data.</text>
</comment>
<feature type="region of interest" description="Disordered" evidence="1">
    <location>
        <begin position="144"/>
        <end position="163"/>
    </location>
</feature>
<organism evidence="2 3">
    <name type="scientific">Trichosporon asahii var. asahii (strain ATCC 90039 / CBS 2479 / JCM 2466 / KCTC 7840 / NBRC 103889/ NCYC 2677 / UAMH 7654)</name>
    <name type="common">Yeast</name>
    <dbReference type="NCBI Taxonomy" id="1186058"/>
    <lineage>
        <taxon>Eukaryota</taxon>
        <taxon>Fungi</taxon>
        <taxon>Dikarya</taxon>
        <taxon>Basidiomycota</taxon>
        <taxon>Agaricomycotina</taxon>
        <taxon>Tremellomycetes</taxon>
        <taxon>Trichosporonales</taxon>
        <taxon>Trichosporonaceae</taxon>
        <taxon>Trichosporon</taxon>
    </lineage>
</organism>
<dbReference type="HOGENOM" id="CLU_1379010_0_0_1"/>
<dbReference type="AlphaFoldDB" id="J4UB43"/>
<dbReference type="RefSeq" id="XP_014179747.1">
    <property type="nucleotide sequence ID" value="XM_014324272.1"/>
</dbReference>
<accession>J4UB43</accession>
<feature type="region of interest" description="Disordered" evidence="1">
    <location>
        <begin position="1"/>
        <end position="132"/>
    </location>
</feature>
<evidence type="ECO:0000313" key="3">
    <source>
        <dbReference type="Proteomes" id="UP000002748"/>
    </source>
</evidence>
<dbReference type="Proteomes" id="UP000002748">
    <property type="component" value="Unassembled WGS sequence"/>
</dbReference>
<protein>
    <submittedName>
        <fullName evidence="2">Uncharacterized protein</fullName>
    </submittedName>
</protein>
<evidence type="ECO:0000256" key="1">
    <source>
        <dbReference type="SAM" id="MobiDB-lite"/>
    </source>
</evidence>
<proteinExistence type="predicted"/>
<dbReference type="VEuPathDB" id="FungiDB:A1Q1_03043"/>
<reference evidence="2 3" key="1">
    <citation type="journal article" date="2012" name="Eukaryot. Cell">
        <title>Draft genome sequence of CBS 2479, the standard type strain of Trichosporon asahii.</title>
        <authorList>
            <person name="Yang R.Y."/>
            <person name="Li H.T."/>
            <person name="Zhu H."/>
            <person name="Zhou G.P."/>
            <person name="Wang M."/>
            <person name="Wang L."/>
        </authorList>
    </citation>
    <scope>NUCLEOTIDE SEQUENCE [LARGE SCALE GENOMIC DNA]</scope>
    <source>
        <strain evidence="3">ATCC 90039 / CBS 2479 / JCM 2466 / KCTC 7840 / NCYC 2677 / UAMH 7654</strain>
    </source>
</reference>
<sequence>MSSSHDPVIDPSLRDLPPPTRGMKRKAAAAAKASPAPSAGGRVTRRSAKEQPAPLQPPEPARGEEENLIGYGRNREASTTKRSRRRSPDHQAEWSHSGPLGGIENLAAAAAYQSNPPSTTPPSTTAPPTTYPYPFGLTPYRYPCLTPHLPQPPPGDPANPHFRAFDPAEAEAFHQSLVQNNHAYSTLASYLDDEKEKA</sequence>
<dbReference type="GeneID" id="25986556"/>
<name>J4UB43_TRIAS</name>
<feature type="compositionally biased region" description="Low complexity" evidence="1">
    <location>
        <begin position="121"/>
        <end position="132"/>
    </location>
</feature>
<gene>
    <name evidence="2" type="ORF">A1Q1_03043</name>
</gene>
<dbReference type="KEGG" id="tasa:A1Q1_03043"/>
<evidence type="ECO:0000313" key="2">
    <source>
        <dbReference type="EMBL" id="EJT48005.1"/>
    </source>
</evidence>
<dbReference type="EMBL" id="ALBS01000217">
    <property type="protein sequence ID" value="EJT48005.1"/>
    <property type="molecule type" value="Genomic_DNA"/>
</dbReference>
<feature type="compositionally biased region" description="Low complexity" evidence="1">
    <location>
        <begin position="28"/>
        <end position="39"/>
    </location>
</feature>